<proteinExistence type="predicted"/>
<gene>
    <name evidence="7" type="ordered locus">AALP_Aa8g199200</name>
</gene>
<dbReference type="InterPro" id="IPR045210">
    <property type="entry name" value="RING-Ubox_PUB"/>
</dbReference>
<evidence type="ECO:0000313" key="8">
    <source>
        <dbReference type="Proteomes" id="UP000029120"/>
    </source>
</evidence>
<dbReference type="PANTHER" id="PTHR23315">
    <property type="entry name" value="U BOX DOMAIN-CONTAINING"/>
    <property type="match status" value="1"/>
</dbReference>
<dbReference type="GO" id="GO:0016567">
    <property type="term" value="P:protein ubiquitination"/>
    <property type="evidence" value="ECO:0007669"/>
    <property type="project" value="UniProtKB-UniPathway"/>
</dbReference>
<dbReference type="UniPathway" id="UPA00143"/>
<dbReference type="PROSITE" id="PS51698">
    <property type="entry name" value="U_BOX"/>
    <property type="match status" value="1"/>
</dbReference>
<comment type="pathway">
    <text evidence="2">Protein modification; protein ubiquitination.</text>
</comment>
<sequence>MADSTADATVETAGALRETLKRLLTEIFDDGSEDRSDDTEGSLRVLKAIDEAIRVLTCLKKVESKKNPESDHTSSSPAPVEMPKEFKCTLSNNIMIEPVIIASGETYEKRYITEWLKHTSTCPKTKQVLSHSLWTPNNLIDELIRKWISSPSSVADQSEAAEELRLRTKKFTNVRVFFVAQLRDSITRLLSPISGLGEAVDGNPELQENIITTLFNISIVDQNKTVIAANPLVIPLLTKFLKQGTADTRRNSAGTLLSLSVIDSNKILIGNSEALKALIVLIEEGDFLATREAASAVFNICIASENREKAVLAGLVPVLTNKIKAGSNVDEFLAVLALVSSHNQAIEEMEKLGLIYDLFSILRKQSCSKTCENAVVIVLNMCERSRDKSQLKVVGEEEKQFGTFTKLARQGSDRAVRKTKAILQLTKRFAAGKEPQR</sequence>
<dbReference type="PANTHER" id="PTHR23315:SF265">
    <property type="entry name" value="U-BOX DOMAIN-CONTAINING PROTEIN 46-RELATED"/>
    <property type="match status" value="1"/>
</dbReference>
<dbReference type="EMBL" id="CM002876">
    <property type="protein sequence ID" value="KFK26070.1"/>
    <property type="molecule type" value="Genomic_DNA"/>
</dbReference>
<dbReference type="Gene3D" id="3.30.40.10">
    <property type="entry name" value="Zinc/RING finger domain, C3HC4 (zinc finger)"/>
    <property type="match status" value="1"/>
</dbReference>
<evidence type="ECO:0000256" key="5">
    <source>
        <dbReference type="ARBA" id="ARBA00022786"/>
    </source>
</evidence>
<dbReference type="InterPro" id="IPR013083">
    <property type="entry name" value="Znf_RING/FYVE/PHD"/>
</dbReference>
<reference evidence="8" key="1">
    <citation type="journal article" date="2015" name="Nat. Plants">
        <title>Genome expansion of Arabis alpina linked with retrotransposition and reduced symmetric DNA methylation.</title>
        <authorList>
            <person name="Willing E.M."/>
            <person name="Rawat V."/>
            <person name="Mandakova T."/>
            <person name="Maumus F."/>
            <person name="James G.V."/>
            <person name="Nordstroem K.J."/>
            <person name="Becker C."/>
            <person name="Warthmann N."/>
            <person name="Chica C."/>
            <person name="Szarzynska B."/>
            <person name="Zytnicki M."/>
            <person name="Albani M.C."/>
            <person name="Kiefer C."/>
            <person name="Bergonzi S."/>
            <person name="Castaings L."/>
            <person name="Mateos J.L."/>
            <person name="Berns M.C."/>
            <person name="Bujdoso N."/>
            <person name="Piofczyk T."/>
            <person name="de Lorenzo L."/>
            <person name="Barrero-Sicilia C."/>
            <person name="Mateos I."/>
            <person name="Piednoel M."/>
            <person name="Hagmann J."/>
            <person name="Chen-Min-Tao R."/>
            <person name="Iglesias-Fernandez R."/>
            <person name="Schuster S.C."/>
            <person name="Alonso-Blanco C."/>
            <person name="Roudier F."/>
            <person name="Carbonero P."/>
            <person name="Paz-Ares J."/>
            <person name="Davis S.J."/>
            <person name="Pecinka A."/>
            <person name="Quesneville H."/>
            <person name="Colot V."/>
            <person name="Lysak M.A."/>
            <person name="Weigel D."/>
            <person name="Coupland G."/>
            <person name="Schneeberger K."/>
        </authorList>
    </citation>
    <scope>NUCLEOTIDE SEQUENCE [LARGE SCALE GENOMIC DNA]</scope>
    <source>
        <strain evidence="8">cv. Pajares</strain>
    </source>
</reference>
<dbReference type="SMART" id="SM00504">
    <property type="entry name" value="Ubox"/>
    <property type="match status" value="1"/>
</dbReference>
<dbReference type="GO" id="GO:0061630">
    <property type="term" value="F:ubiquitin protein ligase activity"/>
    <property type="evidence" value="ECO:0007669"/>
    <property type="project" value="UniProtKB-EC"/>
</dbReference>
<dbReference type="Gramene" id="KFK26070">
    <property type="protein sequence ID" value="KFK26070"/>
    <property type="gene ID" value="AALP_AA8G199200"/>
</dbReference>
<dbReference type="CDD" id="cd16664">
    <property type="entry name" value="RING-Ubox_PUB"/>
    <property type="match status" value="1"/>
</dbReference>
<dbReference type="Pfam" id="PF04564">
    <property type="entry name" value="U-box"/>
    <property type="match status" value="1"/>
</dbReference>
<evidence type="ECO:0000256" key="1">
    <source>
        <dbReference type="ARBA" id="ARBA00000900"/>
    </source>
</evidence>
<dbReference type="AlphaFoldDB" id="A0A087G868"/>
<dbReference type="OrthoDB" id="10064100at2759"/>
<dbReference type="Gene3D" id="1.25.10.10">
    <property type="entry name" value="Leucine-rich Repeat Variant"/>
    <property type="match status" value="1"/>
</dbReference>
<organism evidence="7 8">
    <name type="scientific">Arabis alpina</name>
    <name type="common">Alpine rock-cress</name>
    <dbReference type="NCBI Taxonomy" id="50452"/>
    <lineage>
        <taxon>Eukaryota</taxon>
        <taxon>Viridiplantae</taxon>
        <taxon>Streptophyta</taxon>
        <taxon>Embryophyta</taxon>
        <taxon>Tracheophyta</taxon>
        <taxon>Spermatophyta</taxon>
        <taxon>Magnoliopsida</taxon>
        <taxon>eudicotyledons</taxon>
        <taxon>Gunneridae</taxon>
        <taxon>Pentapetalae</taxon>
        <taxon>rosids</taxon>
        <taxon>malvids</taxon>
        <taxon>Brassicales</taxon>
        <taxon>Brassicaceae</taxon>
        <taxon>Arabideae</taxon>
        <taxon>Arabis</taxon>
    </lineage>
</organism>
<accession>A0A087G868</accession>
<dbReference type="InterPro" id="IPR003613">
    <property type="entry name" value="Ubox_domain"/>
</dbReference>
<keyword evidence="8" id="KW-1185">Reference proteome</keyword>
<dbReference type="EC" id="2.3.2.27" evidence="3"/>
<protein>
    <recommendedName>
        <fullName evidence="3">RING-type E3 ubiquitin transferase</fullName>
        <ecNumber evidence="3">2.3.2.27</ecNumber>
    </recommendedName>
</protein>
<keyword evidence="4" id="KW-0808">Transferase</keyword>
<dbReference type="eggNOG" id="KOG0167">
    <property type="taxonomic scope" value="Eukaryota"/>
</dbReference>
<dbReference type="InterPro" id="IPR011989">
    <property type="entry name" value="ARM-like"/>
</dbReference>
<dbReference type="SUPFAM" id="SSF57850">
    <property type="entry name" value="RING/U-box"/>
    <property type="match status" value="1"/>
</dbReference>
<dbReference type="Proteomes" id="UP000029120">
    <property type="component" value="Chromosome 8"/>
</dbReference>
<evidence type="ECO:0000313" key="7">
    <source>
        <dbReference type="EMBL" id="KFK26070.1"/>
    </source>
</evidence>
<evidence type="ECO:0000259" key="6">
    <source>
        <dbReference type="PROSITE" id="PS51698"/>
    </source>
</evidence>
<name>A0A087G868_ARAAL</name>
<comment type="catalytic activity">
    <reaction evidence="1">
        <text>S-ubiquitinyl-[E2 ubiquitin-conjugating enzyme]-L-cysteine + [acceptor protein]-L-lysine = [E2 ubiquitin-conjugating enzyme]-L-cysteine + N(6)-ubiquitinyl-[acceptor protein]-L-lysine.</text>
        <dbReference type="EC" id="2.3.2.27"/>
    </reaction>
</comment>
<dbReference type="InterPro" id="IPR016024">
    <property type="entry name" value="ARM-type_fold"/>
</dbReference>
<evidence type="ECO:0000256" key="3">
    <source>
        <dbReference type="ARBA" id="ARBA00012483"/>
    </source>
</evidence>
<evidence type="ECO:0000256" key="4">
    <source>
        <dbReference type="ARBA" id="ARBA00022679"/>
    </source>
</evidence>
<keyword evidence="5" id="KW-0833">Ubl conjugation pathway</keyword>
<dbReference type="SUPFAM" id="SSF48371">
    <property type="entry name" value="ARM repeat"/>
    <property type="match status" value="1"/>
</dbReference>
<dbReference type="OMA" id="ENQYGTF"/>
<feature type="domain" description="U-box" evidence="6">
    <location>
        <begin position="81"/>
        <end position="154"/>
    </location>
</feature>
<evidence type="ECO:0000256" key="2">
    <source>
        <dbReference type="ARBA" id="ARBA00004906"/>
    </source>
</evidence>